<dbReference type="Pfam" id="PF12819">
    <property type="entry name" value="Malectin_like"/>
    <property type="match status" value="1"/>
</dbReference>
<comment type="subcellular location">
    <subcellularLocation>
        <location evidence="1">Membrane</location>
        <topology evidence="1">Single-pass membrane protein</topology>
    </subcellularLocation>
</comment>
<reference evidence="5" key="1">
    <citation type="journal article" date="2005" name="Nature">
        <title>The map-based sequence of the rice genome.</title>
        <authorList>
            <consortium name="International rice genome sequencing project (IRGSP)"/>
            <person name="Matsumoto T."/>
            <person name="Wu J."/>
            <person name="Kanamori H."/>
            <person name="Katayose Y."/>
            <person name="Fujisawa M."/>
            <person name="Namiki N."/>
            <person name="Mizuno H."/>
            <person name="Yamamoto K."/>
            <person name="Antonio B.A."/>
            <person name="Baba T."/>
            <person name="Sakata K."/>
            <person name="Nagamura Y."/>
            <person name="Aoki H."/>
            <person name="Arikawa K."/>
            <person name="Arita K."/>
            <person name="Bito T."/>
            <person name="Chiden Y."/>
            <person name="Fujitsuka N."/>
            <person name="Fukunaka R."/>
            <person name="Hamada M."/>
            <person name="Harada C."/>
            <person name="Hayashi A."/>
            <person name="Hijishita S."/>
            <person name="Honda M."/>
            <person name="Hosokawa S."/>
            <person name="Ichikawa Y."/>
            <person name="Idonuma A."/>
            <person name="Iijima M."/>
            <person name="Ikeda M."/>
            <person name="Ikeno M."/>
            <person name="Ito K."/>
            <person name="Ito S."/>
            <person name="Ito T."/>
            <person name="Ito Y."/>
            <person name="Ito Y."/>
            <person name="Iwabuchi A."/>
            <person name="Kamiya K."/>
            <person name="Karasawa W."/>
            <person name="Kurita K."/>
            <person name="Katagiri S."/>
            <person name="Kikuta A."/>
            <person name="Kobayashi H."/>
            <person name="Kobayashi N."/>
            <person name="Machita K."/>
            <person name="Maehara T."/>
            <person name="Masukawa M."/>
            <person name="Mizubayashi T."/>
            <person name="Mukai Y."/>
            <person name="Nagasaki H."/>
            <person name="Nagata Y."/>
            <person name="Naito S."/>
            <person name="Nakashima M."/>
            <person name="Nakama Y."/>
            <person name="Nakamichi Y."/>
            <person name="Nakamura M."/>
            <person name="Meguro A."/>
            <person name="Negishi M."/>
            <person name="Ohta I."/>
            <person name="Ohta T."/>
            <person name="Okamoto M."/>
            <person name="Ono N."/>
            <person name="Saji S."/>
            <person name="Sakaguchi M."/>
            <person name="Sakai K."/>
            <person name="Shibata M."/>
            <person name="Shimokawa T."/>
            <person name="Song J."/>
            <person name="Takazaki Y."/>
            <person name="Terasawa K."/>
            <person name="Tsugane M."/>
            <person name="Tsuji K."/>
            <person name="Ueda S."/>
            <person name="Waki K."/>
            <person name="Yamagata H."/>
            <person name="Yamamoto M."/>
            <person name="Yamamoto S."/>
            <person name="Yamane H."/>
            <person name="Yoshiki S."/>
            <person name="Yoshihara R."/>
            <person name="Yukawa K."/>
            <person name="Zhong H."/>
            <person name="Yano M."/>
            <person name="Yuan Q."/>
            <person name="Ouyang S."/>
            <person name="Liu J."/>
            <person name="Jones K.M."/>
            <person name="Gansberger K."/>
            <person name="Moffat K."/>
            <person name="Hill J."/>
            <person name="Bera J."/>
            <person name="Fadrosh D."/>
            <person name="Jin S."/>
            <person name="Johri S."/>
            <person name="Kim M."/>
            <person name="Overton L."/>
            <person name="Reardon M."/>
            <person name="Tsitrin T."/>
            <person name="Vuong H."/>
            <person name="Weaver B."/>
            <person name="Ciecko A."/>
            <person name="Tallon L."/>
            <person name="Jackson J."/>
            <person name="Pai G."/>
            <person name="Aken S.V."/>
            <person name="Utterback T."/>
            <person name="Reidmuller S."/>
            <person name="Feldblyum T."/>
            <person name="Hsiao J."/>
            <person name="Zismann V."/>
            <person name="Iobst S."/>
            <person name="de Vazeille A.R."/>
            <person name="Buell C.R."/>
            <person name="Ying K."/>
            <person name="Li Y."/>
            <person name="Lu T."/>
            <person name="Huang Y."/>
            <person name="Zhao Q."/>
            <person name="Feng Q."/>
            <person name="Zhang L."/>
            <person name="Zhu J."/>
            <person name="Weng Q."/>
            <person name="Mu J."/>
            <person name="Lu Y."/>
            <person name="Fan D."/>
            <person name="Liu Y."/>
            <person name="Guan J."/>
            <person name="Zhang Y."/>
            <person name="Yu S."/>
            <person name="Liu X."/>
            <person name="Zhang Y."/>
            <person name="Hong G."/>
            <person name="Han B."/>
            <person name="Choisne N."/>
            <person name="Demange N."/>
            <person name="Orjeda G."/>
            <person name="Samain S."/>
            <person name="Cattolico L."/>
            <person name="Pelletier E."/>
            <person name="Couloux A."/>
            <person name="Segurens B."/>
            <person name="Wincker P."/>
            <person name="D'Hont A."/>
            <person name="Scarpelli C."/>
            <person name="Weissenbach J."/>
            <person name="Salanoubat M."/>
            <person name="Quetier F."/>
            <person name="Yu Y."/>
            <person name="Kim H.R."/>
            <person name="Rambo T."/>
            <person name="Currie J."/>
            <person name="Collura K."/>
            <person name="Luo M."/>
            <person name="Yang T."/>
            <person name="Ammiraju J.S.S."/>
            <person name="Engler F."/>
            <person name="Soderlund C."/>
            <person name="Wing R.A."/>
            <person name="Palmer L.E."/>
            <person name="de la Bastide M."/>
            <person name="Spiegel L."/>
            <person name="Nascimento L."/>
            <person name="Zutavern T."/>
            <person name="O'Shaughnessy A."/>
            <person name="Dike S."/>
            <person name="Dedhia N."/>
            <person name="Preston R."/>
            <person name="Balija V."/>
            <person name="McCombie W.R."/>
            <person name="Chow T."/>
            <person name="Chen H."/>
            <person name="Chung M."/>
            <person name="Chen C."/>
            <person name="Shaw J."/>
            <person name="Wu H."/>
            <person name="Hsiao K."/>
            <person name="Chao Y."/>
            <person name="Chu M."/>
            <person name="Cheng C."/>
            <person name="Hour A."/>
            <person name="Lee P."/>
            <person name="Lin S."/>
            <person name="Lin Y."/>
            <person name="Liou J."/>
            <person name="Liu S."/>
            <person name="Hsing Y."/>
            <person name="Raghuvanshi S."/>
            <person name="Mohanty A."/>
            <person name="Bharti A.K."/>
            <person name="Gaur A."/>
            <person name="Gupta V."/>
            <person name="Kumar D."/>
            <person name="Ravi V."/>
            <person name="Vij S."/>
            <person name="Kapur A."/>
            <person name="Khurana P."/>
            <person name="Khurana P."/>
            <person name="Khurana J.P."/>
            <person name="Tyagi A.K."/>
            <person name="Gaikwad K."/>
            <person name="Singh A."/>
            <person name="Dalal V."/>
            <person name="Srivastava S."/>
            <person name="Dixit A."/>
            <person name="Pal A.K."/>
            <person name="Ghazi I.A."/>
            <person name="Yadav M."/>
            <person name="Pandit A."/>
            <person name="Bhargava A."/>
            <person name="Sureshbabu K."/>
            <person name="Batra K."/>
            <person name="Sharma T.R."/>
            <person name="Mohapatra T."/>
            <person name="Singh N.K."/>
            <person name="Messing J."/>
            <person name="Nelson A.B."/>
            <person name="Fuks G."/>
            <person name="Kavchok S."/>
            <person name="Keizer G."/>
            <person name="Linton E."/>
            <person name="Llaca V."/>
            <person name="Song R."/>
            <person name="Tanyolac B."/>
            <person name="Young S."/>
            <person name="Ho-Il K."/>
            <person name="Hahn J.H."/>
            <person name="Sangsakoo G."/>
            <person name="Vanavichit A."/>
            <person name="de Mattos Luiz.A.T."/>
            <person name="Zimmer P.D."/>
            <person name="Malone G."/>
            <person name="Dellagostin O."/>
            <person name="de Oliveira A.C."/>
            <person name="Bevan M."/>
            <person name="Bancroft I."/>
            <person name="Minx P."/>
            <person name="Cordum H."/>
            <person name="Wilson R."/>
            <person name="Cheng Z."/>
            <person name="Jin W."/>
            <person name="Jiang J."/>
            <person name="Leong S.A."/>
            <person name="Iwama H."/>
            <person name="Gojobori T."/>
            <person name="Itoh T."/>
            <person name="Niimura Y."/>
            <person name="Fujii Y."/>
            <person name="Habara T."/>
            <person name="Sakai H."/>
            <person name="Sato Y."/>
            <person name="Wilson G."/>
            <person name="Kumar K."/>
            <person name="McCouch S."/>
            <person name="Juretic N."/>
            <person name="Hoen D."/>
            <person name="Wright S."/>
            <person name="Bruskiewich R."/>
            <person name="Bureau T."/>
            <person name="Miyao A."/>
            <person name="Hirochika H."/>
            <person name="Nishikawa T."/>
            <person name="Kadowaki K."/>
            <person name="Sugiura M."/>
            <person name="Burr B."/>
            <person name="Sasaki T."/>
        </authorList>
    </citation>
    <scope>NUCLEOTIDE SEQUENCE [LARGE SCALE GENOMIC DNA]</scope>
    <source>
        <strain evidence="5">cv. Nipponbare</strain>
    </source>
</reference>
<dbReference type="PANTHER" id="PTHR45631:SF112">
    <property type="entry name" value="OS09G0355400 PROTEIN"/>
    <property type="match status" value="1"/>
</dbReference>
<protein>
    <recommendedName>
        <fullName evidence="3">Malectin-like domain-containing protein</fullName>
    </recommendedName>
</protein>
<dbReference type="AlphaFoldDB" id="Q6EQK8"/>
<dbReference type="EMBL" id="AP005689">
    <property type="protein sequence ID" value="BAD29062.1"/>
    <property type="molecule type" value="Genomic_DNA"/>
</dbReference>
<dbReference type="PANTHER" id="PTHR45631">
    <property type="entry name" value="OS07G0107800 PROTEIN-RELATED"/>
    <property type="match status" value="1"/>
</dbReference>
<dbReference type="Proteomes" id="UP000000763">
    <property type="component" value="Chromosome 9"/>
</dbReference>
<evidence type="ECO:0000256" key="2">
    <source>
        <dbReference type="SAM" id="MobiDB-lite"/>
    </source>
</evidence>
<feature type="region of interest" description="Disordered" evidence="2">
    <location>
        <begin position="1"/>
        <end position="79"/>
    </location>
</feature>
<evidence type="ECO:0000313" key="5">
    <source>
        <dbReference type="Proteomes" id="UP000000763"/>
    </source>
</evidence>
<proteinExistence type="predicted"/>
<evidence type="ECO:0000259" key="3">
    <source>
        <dbReference type="Pfam" id="PF12819"/>
    </source>
</evidence>
<organism evidence="4 5">
    <name type="scientific">Oryza sativa subsp. japonica</name>
    <name type="common">Rice</name>
    <dbReference type="NCBI Taxonomy" id="39947"/>
    <lineage>
        <taxon>Eukaryota</taxon>
        <taxon>Viridiplantae</taxon>
        <taxon>Streptophyta</taxon>
        <taxon>Embryophyta</taxon>
        <taxon>Tracheophyta</taxon>
        <taxon>Spermatophyta</taxon>
        <taxon>Magnoliopsida</taxon>
        <taxon>Liliopsida</taxon>
        <taxon>Poales</taxon>
        <taxon>Poaceae</taxon>
        <taxon>BOP clade</taxon>
        <taxon>Oryzoideae</taxon>
        <taxon>Oryzeae</taxon>
        <taxon>Oryzinae</taxon>
        <taxon>Oryza</taxon>
        <taxon>Oryza sativa</taxon>
    </lineage>
</organism>
<reference evidence="5" key="2">
    <citation type="journal article" date="2008" name="Nucleic Acids Res.">
        <title>The rice annotation project database (RAP-DB): 2008 update.</title>
        <authorList>
            <consortium name="The rice annotation project (RAP)"/>
        </authorList>
    </citation>
    <scope>GENOME REANNOTATION</scope>
    <source>
        <strain evidence="5">cv. Nipponbare</strain>
    </source>
</reference>
<name>Q6EQK8_ORYSJ</name>
<dbReference type="InterPro" id="IPR024788">
    <property type="entry name" value="Malectin-like_Carb-bd_dom"/>
</dbReference>
<feature type="compositionally biased region" description="Gly residues" evidence="2">
    <location>
        <begin position="62"/>
        <end position="72"/>
    </location>
</feature>
<gene>
    <name evidence="4" type="primary">OSJNBa0042H24.47</name>
</gene>
<evidence type="ECO:0000313" key="4">
    <source>
        <dbReference type="EMBL" id="BAD29062.1"/>
    </source>
</evidence>
<accession>Q6EQK8</accession>
<evidence type="ECO:0000256" key="1">
    <source>
        <dbReference type="ARBA" id="ARBA00004167"/>
    </source>
</evidence>
<feature type="domain" description="Malectin-like" evidence="3">
    <location>
        <begin position="155"/>
        <end position="309"/>
    </location>
</feature>
<feature type="compositionally biased region" description="Basic residues" evidence="2">
    <location>
        <begin position="1"/>
        <end position="24"/>
    </location>
</feature>
<dbReference type="GO" id="GO:0016020">
    <property type="term" value="C:membrane"/>
    <property type="evidence" value="ECO:0007669"/>
    <property type="project" value="UniProtKB-SubCell"/>
</dbReference>
<feature type="compositionally biased region" description="Low complexity" evidence="2">
    <location>
        <begin position="29"/>
        <end position="39"/>
    </location>
</feature>
<sequence length="333" mass="36463">MARPVLRRRRPECAARRRGGRWRRGGPGLAWRSAEAAGRLDGGGGASADATGRRRGSAAGSKGCGKGPGGGRSSSLLPVNIPSLPRAPPLLRGEFLDWVKAAARQRGKRCHPVPGSSSAKSSKKAGSLFNVMDTILVIGLGMASVPSPSRLRTLETRYPNDVFDRFWWTPVYSTEWLNISTNGTFMGYYSDDHIRVPRDVLRTAITTSATSVHLNITVHAASVGQLPPPTERAYFHFLHFASFEQQQRQFEIYSGKVKWKKQNNISVYELYSMQPSYSSSGLYMLSNVSLVATNDSVLPPLLNAIEIYYSIPHDDTITSPDDGTHVTTPSSLK</sequence>